<dbReference type="InterPro" id="IPR001279">
    <property type="entry name" value="Metallo-B-lactamas"/>
</dbReference>
<dbReference type="SUPFAM" id="SSF56281">
    <property type="entry name" value="Metallo-hydrolase/oxidoreductase"/>
    <property type="match status" value="1"/>
</dbReference>
<reference evidence="2" key="1">
    <citation type="journal article" date="2014" name="Int. J. Syst. Evol. Microbiol.">
        <title>Complete genome sequence of Corynebacterium casei LMG S-19264T (=DSM 44701T), isolated from a smear-ripened cheese.</title>
        <authorList>
            <consortium name="US DOE Joint Genome Institute (JGI-PGF)"/>
            <person name="Walter F."/>
            <person name="Albersmeier A."/>
            <person name="Kalinowski J."/>
            <person name="Ruckert C."/>
        </authorList>
    </citation>
    <scope>NUCLEOTIDE SEQUENCE</scope>
    <source>
        <strain evidence="2">CGMCC 1.12195</strain>
    </source>
</reference>
<protein>
    <submittedName>
        <fullName evidence="2">UPF0173 metal-dependent hydrolase</fullName>
    </submittedName>
</protein>
<dbReference type="NCBIfam" id="NF001911">
    <property type="entry name" value="PRK00685.1"/>
    <property type="match status" value="1"/>
</dbReference>
<name>A0A917I2A2_9SPHI</name>
<dbReference type="InterPro" id="IPR036866">
    <property type="entry name" value="RibonucZ/Hydroxyglut_hydro"/>
</dbReference>
<dbReference type="GO" id="GO:0016787">
    <property type="term" value="F:hydrolase activity"/>
    <property type="evidence" value="ECO:0007669"/>
    <property type="project" value="UniProtKB-KW"/>
</dbReference>
<keyword evidence="3" id="KW-1185">Reference proteome</keyword>
<proteinExistence type="predicted"/>
<evidence type="ECO:0000313" key="2">
    <source>
        <dbReference type="EMBL" id="GGH04669.1"/>
    </source>
</evidence>
<evidence type="ECO:0000259" key="1">
    <source>
        <dbReference type="SMART" id="SM00849"/>
    </source>
</evidence>
<evidence type="ECO:0000313" key="3">
    <source>
        <dbReference type="Proteomes" id="UP000660862"/>
    </source>
</evidence>
<dbReference type="PANTHER" id="PTHR43546">
    <property type="entry name" value="UPF0173 METAL-DEPENDENT HYDROLASE MJ1163-RELATED"/>
    <property type="match status" value="1"/>
</dbReference>
<dbReference type="RefSeq" id="WP_188508513.1">
    <property type="nucleotide sequence ID" value="NZ_BMER01000007.1"/>
</dbReference>
<dbReference type="Gene3D" id="3.60.15.10">
    <property type="entry name" value="Ribonuclease Z/Hydroxyacylglutathione hydrolase-like"/>
    <property type="match status" value="1"/>
</dbReference>
<comment type="caution">
    <text evidence="2">The sequence shown here is derived from an EMBL/GenBank/DDBJ whole genome shotgun (WGS) entry which is preliminary data.</text>
</comment>
<keyword evidence="2" id="KW-0378">Hydrolase</keyword>
<dbReference type="SMART" id="SM00849">
    <property type="entry name" value="Lactamase_B"/>
    <property type="match status" value="1"/>
</dbReference>
<organism evidence="2 3">
    <name type="scientific">Parapedobacter pyrenivorans</name>
    <dbReference type="NCBI Taxonomy" id="1305674"/>
    <lineage>
        <taxon>Bacteria</taxon>
        <taxon>Pseudomonadati</taxon>
        <taxon>Bacteroidota</taxon>
        <taxon>Sphingobacteriia</taxon>
        <taxon>Sphingobacteriales</taxon>
        <taxon>Sphingobacteriaceae</taxon>
        <taxon>Parapedobacter</taxon>
    </lineage>
</organism>
<dbReference type="Proteomes" id="UP000660862">
    <property type="component" value="Unassembled WGS sequence"/>
</dbReference>
<dbReference type="PANTHER" id="PTHR43546:SF3">
    <property type="entry name" value="UPF0173 METAL-DEPENDENT HYDROLASE MJ1163"/>
    <property type="match status" value="1"/>
</dbReference>
<dbReference type="AlphaFoldDB" id="A0A917I2A2"/>
<dbReference type="Pfam" id="PF12706">
    <property type="entry name" value="Lactamase_B_2"/>
    <property type="match status" value="1"/>
</dbReference>
<feature type="domain" description="Metallo-beta-lactamase" evidence="1">
    <location>
        <begin position="7"/>
        <end position="191"/>
    </location>
</feature>
<dbReference type="EMBL" id="BMER01000007">
    <property type="protein sequence ID" value="GGH04669.1"/>
    <property type="molecule type" value="Genomic_DNA"/>
</dbReference>
<dbReference type="InterPro" id="IPR050114">
    <property type="entry name" value="UPF0173_UPF0282_UlaG_hydrolase"/>
</dbReference>
<sequence length="227" mass="24694">MKAIYYGHSSVALHLEGATVLFDPYITPNPKAANIDIHSLAPDYIVLSHAHDDHVADVVAIQQASKAKVMAVVETAMWVNRQHIPESDIIPFNFGGTVQTDFGNIKMVYALHTNCAPDGQYAGVPAGYVLQSGGKKIYYAGDTALTMEMKLLEHVGLDWAFLPIGGHFTMDVDDAITASQFINCANIVGIHYNTFPPITIDTEEAKQKFSEAGLKLHLLEIGGELVL</sequence>
<accession>A0A917I2A2</accession>
<gene>
    <name evidence="2" type="ORF">GCM10007415_46260</name>
</gene>
<reference evidence="2" key="2">
    <citation type="submission" date="2020-09" db="EMBL/GenBank/DDBJ databases">
        <authorList>
            <person name="Sun Q."/>
            <person name="Zhou Y."/>
        </authorList>
    </citation>
    <scope>NUCLEOTIDE SEQUENCE</scope>
    <source>
        <strain evidence="2">CGMCC 1.12195</strain>
    </source>
</reference>